<accession>A0A7S4MRX7</accession>
<dbReference type="SUPFAM" id="SSF90002">
    <property type="entry name" value="Hypothetical protein YjiA, C-terminal domain"/>
    <property type="match status" value="1"/>
</dbReference>
<evidence type="ECO:0000259" key="4">
    <source>
        <dbReference type="SMART" id="SM00833"/>
    </source>
</evidence>
<evidence type="ECO:0000256" key="3">
    <source>
        <dbReference type="SAM" id="MobiDB-lite"/>
    </source>
</evidence>
<dbReference type="InterPro" id="IPR036627">
    <property type="entry name" value="CobW-likC_sf"/>
</dbReference>
<keyword evidence="2" id="KW-0143">Chaperone</keyword>
<dbReference type="EMBL" id="HBKQ01022228">
    <property type="protein sequence ID" value="CAE2239120.1"/>
    <property type="molecule type" value="Transcribed_RNA"/>
</dbReference>
<proteinExistence type="predicted"/>
<name>A0A7S4MRX7_9STRA</name>
<evidence type="ECO:0000256" key="1">
    <source>
        <dbReference type="ARBA" id="ARBA00022741"/>
    </source>
</evidence>
<dbReference type="AlphaFoldDB" id="A0A7S4MRX7"/>
<feature type="domain" description="CobW C-terminal" evidence="4">
    <location>
        <begin position="222"/>
        <end position="364"/>
    </location>
</feature>
<keyword evidence="1" id="KW-0547">Nucleotide-binding</keyword>
<evidence type="ECO:0000256" key="2">
    <source>
        <dbReference type="ARBA" id="ARBA00023186"/>
    </source>
</evidence>
<dbReference type="PANTHER" id="PTHR43603">
    <property type="entry name" value="COBW DOMAIN-CONTAINING PROTEIN DDB_G0274527"/>
    <property type="match status" value="1"/>
</dbReference>
<feature type="region of interest" description="Disordered" evidence="3">
    <location>
        <begin position="1"/>
        <end position="32"/>
    </location>
</feature>
<dbReference type="PANTHER" id="PTHR43603:SF1">
    <property type="entry name" value="ZINC-REGULATED GTPASE METALLOPROTEIN ACTIVATOR 1"/>
    <property type="match status" value="1"/>
</dbReference>
<dbReference type="Gene3D" id="3.40.50.300">
    <property type="entry name" value="P-loop containing nucleotide triphosphate hydrolases"/>
    <property type="match status" value="1"/>
</dbReference>
<dbReference type="SMART" id="SM00833">
    <property type="entry name" value="CobW_C"/>
    <property type="match status" value="1"/>
</dbReference>
<reference evidence="5" key="1">
    <citation type="submission" date="2021-01" db="EMBL/GenBank/DDBJ databases">
        <authorList>
            <person name="Corre E."/>
            <person name="Pelletier E."/>
            <person name="Niang G."/>
            <person name="Scheremetjew M."/>
            <person name="Finn R."/>
            <person name="Kale V."/>
            <person name="Holt S."/>
            <person name="Cochrane G."/>
            <person name="Meng A."/>
            <person name="Brown T."/>
            <person name="Cohen L."/>
        </authorList>
    </citation>
    <scope>NUCLEOTIDE SEQUENCE</scope>
    <source>
        <strain evidence="5">Isolate 1302-5</strain>
    </source>
</reference>
<sequence>MDVDQVDNDNDDDEEDESGVSAGISNKKRKLEVATDDKVSLSHFATLDTLVTVVDSLNIYDVLGSIETLADENNISGMLGNTGAASAEADEDVCVLNSESDGEQDEGNEAEAGVDDRPVSQLWLDQIEFANVIVVSKASILLKNEGKENGGKKLAEIEALLEKLNPKAKIIVPREDKYGDLDVSKTLINTGLFDMEEASASAGWQEELKKEDHNPETEEYSISSTVFHANERPFHPDRLNEILNGFGDYGSALSPNNSTTDGEDDVFRGVVRSKGQLWLANTNAYPIDFHSAGAHIDIRMNEEEMPFLAAISRSEWEKEEEETYKTLVNGGKWSDDYGDRRSELVFIGVRLNKARIHEKLTSALLTDDETANMAGWKKLNDPFFGGTAENHFELPPPYGCR</sequence>
<feature type="compositionally biased region" description="Acidic residues" evidence="3">
    <location>
        <begin position="1"/>
        <end position="18"/>
    </location>
</feature>
<dbReference type="InterPro" id="IPR027417">
    <property type="entry name" value="P-loop_NTPase"/>
</dbReference>
<evidence type="ECO:0000313" key="5">
    <source>
        <dbReference type="EMBL" id="CAE2239120.1"/>
    </source>
</evidence>
<dbReference type="Gene3D" id="3.30.1220.10">
    <property type="entry name" value="CobW-like, C-terminal domain"/>
    <property type="match status" value="1"/>
</dbReference>
<dbReference type="InterPro" id="IPR011629">
    <property type="entry name" value="CobW-like_C"/>
</dbReference>
<gene>
    <name evidence="5" type="ORF">OAUR00152_LOCUS15094</name>
</gene>
<organism evidence="5">
    <name type="scientific">Odontella aurita</name>
    <dbReference type="NCBI Taxonomy" id="265563"/>
    <lineage>
        <taxon>Eukaryota</taxon>
        <taxon>Sar</taxon>
        <taxon>Stramenopiles</taxon>
        <taxon>Ochrophyta</taxon>
        <taxon>Bacillariophyta</taxon>
        <taxon>Mediophyceae</taxon>
        <taxon>Biddulphiophycidae</taxon>
        <taxon>Eupodiscales</taxon>
        <taxon>Odontellaceae</taxon>
        <taxon>Odontella</taxon>
    </lineage>
</organism>
<dbReference type="GO" id="GO:0000166">
    <property type="term" value="F:nucleotide binding"/>
    <property type="evidence" value="ECO:0007669"/>
    <property type="project" value="UniProtKB-KW"/>
</dbReference>
<dbReference type="InterPro" id="IPR051927">
    <property type="entry name" value="Zn_Chap_cDPG_Synth"/>
</dbReference>
<protein>
    <recommendedName>
        <fullName evidence="4">CobW C-terminal domain-containing protein</fullName>
    </recommendedName>
</protein>
<dbReference type="Pfam" id="PF07683">
    <property type="entry name" value="CobW_C"/>
    <property type="match status" value="1"/>
</dbReference>